<organism evidence="1 2">
    <name type="scientific">Araneus ventricosus</name>
    <name type="common">Orbweaver spider</name>
    <name type="synonym">Epeira ventricosa</name>
    <dbReference type="NCBI Taxonomy" id="182803"/>
    <lineage>
        <taxon>Eukaryota</taxon>
        <taxon>Metazoa</taxon>
        <taxon>Ecdysozoa</taxon>
        <taxon>Arthropoda</taxon>
        <taxon>Chelicerata</taxon>
        <taxon>Arachnida</taxon>
        <taxon>Araneae</taxon>
        <taxon>Araneomorphae</taxon>
        <taxon>Entelegynae</taxon>
        <taxon>Araneoidea</taxon>
        <taxon>Araneidae</taxon>
        <taxon>Araneus</taxon>
    </lineage>
</organism>
<evidence type="ECO:0000313" key="1">
    <source>
        <dbReference type="EMBL" id="GBO07105.1"/>
    </source>
</evidence>
<reference evidence="1 2" key="1">
    <citation type="journal article" date="2019" name="Sci. Rep.">
        <title>Orb-weaving spider Araneus ventricosus genome elucidates the spidroin gene catalogue.</title>
        <authorList>
            <person name="Kono N."/>
            <person name="Nakamura H."/>
            <person name="Ohtoshi R."/>
            <person name="Moran D.A.P."/>
            <person name="Shinohara A."/>
            <person name="Yoshida Y."/>
            <person name="Fujiwara M."/>
            <person name="Mori M."/>
            <person name="Tomita M."/>
            <person name="Arakawa K."/>
        </authorList>
    </citation>
    <scope>NUCLEOTIDE SEQUENCE [LARGE SCALE GENOMIC DNA]</scope>
</reference>
<dbReference type="Proteomes" id="UP000499080">
    <property type="component" value="Unassembled WGS sequence"/>
</dbReference>
<gene>
    <name evidence="1" type="ORF">AVEN_7717_1</name>
</gene>
<comment type="caution">
    <text evidence="1">The sequence shown here is derived from an EMBL/GenBank/DDBJ whole genome shotgun (WGS) entry which is preliminary data.</text>
</comment>
<dbReference type="EMBL" id="BGPR01033241">
    <property type="protein sequence ID" value="GBO07105.1"/>
    <property type="molecule type" value="Genomic_DNA"/>
</dbReference>
<dbReference type="AlphaFoldDB" id="A0A4Y2U266"/>
<accession>A0A4Y2U266</accession>
<keyword evidence="2" id="KW-1185">Reference proteome</keyword>
<sequence length="122" mass="14038">MTRTTSQASLLQISTPHQREDIWALTYDLTRKKPHSRWIFSRIGFRSTPRSYHQPCNSSSLGIFHISIVCFPFPIGDIRCTVNFFPFYFGCGTTAVPSNRVTVLFTFLLEEALDLFMTVYCS</sequence>
<protein>
    <submittedName>
        <fullName evidence="1">Uncharacterized protein</fullName>
    </submittedName>
</protein>
<evidence type="ECO:0000313" key="2">
    <source>
        <dbReference type="Proteomes" id="UP000499080"/>
    </source>
</evidence>
<proteinExistence type="predicted"/>
<name>A0A4Y2U266_ARAVE</name>